<dbReference type="PANTHER" id="PTHR40202">
    <property type="match status" value="1"/>
</dbReference>
<dbReference type="SUPFAM" id="SSF109604">
    <property type="entry name" value="HD-domain/PDEase-like"/>
    <property type="match status" value="1"/>
</dbReference>
<evidence type="ECO:0000313" key="2">
    <source>
        <dbReference type="EMBL" id="SUZ58366.1"/>
    </source>
</evidence>
<dbReference type="Gene3D" id="1.10.3210.10">
    <property type="entry name" value="Hypothetical protein af1432"/>
    <property type="match status" value="1"/>
</dbReference>
<dbReference type="AlphaFoldDB" id="A0A381NUS7"/>
<name>A0A381NUS7_9ZZZZ</name>
<dbReference type="InterPro" id="IPR003607">
    <property type="entry name" value="HD/PDEase_dom"/>
</dbReference>
<dbReference type="EMBL" id="UINC01000615">
    <property type="protein sequence ID" value="SUZ58366.1"/>
    <property type="molecule type" value="Genomic_DNA"/>
</dbReference>
<dbReference type="CDD" id="cd00077">
    <property type="entry name" value="HDc"/>
    <property type="match status" value="1"/>
</dbReference>
<gene>
    <name evidence="2" type="ORF">METZ01_LOCUS11220</name>
</gene>
<sequence>METVSFEHMVDGTPEDYELICRELVAHKAAHLADHLLATLKAMEGPLLGYPVDRFHHSLQSATRALRNGEDDEMVVAALLHDVGDPIAPENHSAVAADILRPYVDERTHWIIRHHGVFQGYYYFHHLGADPDAREQFREHRWFDDCAAFCAEYDQNCFERNYDEMALEEFEPLVREVFSRDSRYPLPSMTLA</sequence>
<protein>
    <recommendedName>
        <fullName evidence="1">HD/PDEase domain-containing protein</fullName>
    </recommendedName>
</protein>
<proteinExistence type="predicted"/>
<dbReference type="InterPro" id="IPR052567">
    <property type="entry name" value="OP_Dioxygenase"/>
</dbReference>
<feature type="domain" description="HD/PDEase" evidence="1">
    <location>
        <begin position="50"/>
        <end position="112"/>
    </location>
</feature>
<dbReference type="InterPro" id="IPR006674">
    <property type="entry name" value="HD_domain"/>
</dbReference>
<evidence type="ECO:0000259" key="1">
    <source>
        <dbReference type="SMART" id="SM00471"/>
    </source>
</evidence>
<reference evidence="2" key="1">
    <citation type="submission" date="2018-05" db="EMBL/GenBank/DDBJ databases">
        <authorList>
            <person name="Lanie J.A."/>
            <person name="Ng W.-L."/>
            <person name="Kazmierczak K.M."/>
            <person name="Andrzejewski T.M."/>
            <person name="Davidsen T.M."/>
            <person name="Wayne K.J."/>
            <person name="Tettelin H."/>
            <person name="Glass J.I."/>
            <person name="Rusch D."/>
            <person name="Podicherti R."/>
            <person name="Tsui H.-C.T."/>
            <person name="Winkler M.E."/>
        </authorList>
    </citation>
    <scope>NUCLEOTIDE SEQUENCE</scope>
</reference>
<organism evidence="2">
    <name type="scientific">marine metagenome</name>
    <dbReference type="NCBI Taxonomy" id="408172"/>
    <lineage>
        <taxon>unclassified sequences</taxon>
        <taxon>metagenomes</taxon>
        <taxon>ecological metagenomes</taxon>
    </lineage>
</organism>
<dbReference type="SMART" id="SM00471">
    <property type="entry name" value="HDc"/>
    <property type="match status" value="1"/>
</dbReference>
<dbReference type="PANTHER" id="PTHR40202:SF1">
    <property type="entry name" value="HD DOMAIN-CONTAINING PROTEIN"/>
    <property type="match status" value="1"/>
</dbReference>
<accession>A0A381NUS7</accession>
<dbReference type="Pfam" id="PF01966">
    <property type="entry name" value="HD"/>
    <property type="match status" value="1"/>
</dbReference>